<feature type="domain" description="HhH-GPD" evidence="2">
    <location>
        <begin position="161"/>
        <end position="321"/>
    </location>
</feature>
<dbReference type="GO" id="GO:0006285">
    <property type="term" value="P:base-excision repair, AP site formation"/>
    <property type="evidence" value="ECO:0007669"/>
    <property type="project" value="UniProtKB-ARBA"/>
</dbReference>
<dbReference type="AlphaFoldDB" id="A0A367LRJ4"/>
<dbReference type="SMART" id="SM00478">
    <property type="entry name" value="ENDO3c"/>
    <property type="match status" value="1"/>
</dbReference>
<feature type="compositionally biased region" description="Low complexity" evidence="1">
    <location>
        <begin position="32"/>
        <end position="41"/>
    </location>
</feature>
<dbReference type="STRING" id="1330021.A0A367LRJ4"/>
<dbReference type="Gene3D" id="1.10.340.30">
    <property type="entry name" value="Hypothetical protein, domain 2"/>
    <property type="match status" value="1"/>
</dbReference>
<dbReference type="SUPFAM" id="SSF48150">
    <property type="entry name" value="DNA-glycosylase"/>
    <property type="match status" value="1"/>
</dbReference>
<dbReference type="InterPro" id="IPR023170">
    <property type="entry name" value="HhH_base_excis_C"/>
</dbReference>
<name>A0A367LRJ4_9HYPO</name>
<dbReference type="Pfam" id="PF00730">
    <property type="entry name" value="HhH-GPD"/>
    <property type="match status" value="1"/>
</dbReference>
<dbReference type="CDD" id="cd00056">
    <property type="entry name" value="ENDO3c"/>
    <property type="match status" value="1"/>
</dbReference>
<dbReference type="PANTHER" id="PTHR47203">
    <property type="match status" value="1"/>
</dbReference>
<dbReference type="EMBL" id="LKCN02000001">
    <property type="protein sequence ID" value="RCI17039.1"/>
    <property type="molecule type" value="Genomic_DNA"/>
</dbReference>
<gene>
    <name evidence="3" type="ORF">L249_1826</name>
</gene>
<organism evidence="3 4">
    <name type="scientific">Ophiocordyceps polyrhachis-furcata BCC 54312</name>
    <dbReference type="NCBI Taxonomy" id="1330021"/>
    <lineage>
        <taxon>Eukaryota</taxon>
        <taxon>Fungi</taxon>
        <taxon>Dikarya</taxon>
        <taxon>Ascomycota</taxon>
        <taxon>Pezizomycotina</taxon>
        <taxon>Sordariomycetes</taxon>
        <taxon>Hypocreomycetidae</taxon>
        <taxon>Hypocreales</taxon>
        <taxon>Ophiocordycipitaceae</taxon>
        <taxon>Ophiocordyceps</taxon>
    </lineage>
</organism>
<dbReference type="InterPro" id="IPR011257">
    <property type="entry name" value="DNA_glycosylase"/>
</dbReference>
<feature type="compositionally biased region" description="Low complexity" evidence="1">
    <location>
        <begin position="85"/>
        <end position="97"/>
    </location>
</feature>
<feature type="region of interest" description="Disordered" evidence="1">
    <location>
        <begin position="1"/>
        <end position="110"/>
    </location>
</feature>
<evidence type="ECO:0000259" key="2">
    <source>
        <dbReference type="SMART" id="SM00478"/>
    </source>
</evidence>
<protein>
    <recommendedName>
        <fullName evidence="2">HhH-GPD domain-containing protein</fullName>
    </recommendedName>
</protein>
<dbReference type="OrthoDB" id="5607at2759"/>
<evidence type="ECO:0000313" key="4">
    <source>
        <dbReference type="Proteomes" id="UP000253664"/>
    </source>
</evidence>
<proteinExistence type="predicted"/>
<sequence length="344" mass="37731">MAVSTITMRRSSRIAKQEEANDIITPIKRELSSSPSASSSTPKKKKKKKKKHTIDSFAKSSSSKKPSQSPPIDKESQLRIRKLKPFFSSSSSASSPAHHPKSPFPNWPRPTPVDCAAVHKTLATIHGDRLRPEERVPAAPATRAGCGDSPSVLDALVRTILSQNTSDGNSSRAKMSMDDVYGASDRWEAIVRGGREKLERAIRSGGLSVVKSGAIMGLLRQVKERHGVYSLDHLFEASDEEAMRQMLSFKGVGPKTASCVLLFCLGRSSFAVDTHVYRLTGLLGWRPPKASREEAQAHLDALIPAEEKYPLHVLFIVHGKRCPECRAGGKSLGQCELRKLFRLS</sequence>
<reference evidence="3 4" key="1">
    <citation type="journal article" date="2015" name="BMC Genomics">
        <title>Insights from the genome of Ophiocordyceps polyrhachis-furcata to pathogenicity and host specificity in insect fungi.</title>
        <authorList>
            <person name="Wichadakul D."/>
            <person name="Kobmoo N."/>
            <person name="Ingsriswang S."/>
            <person name="Tangphatsornruang S."/>
            <person name="Chantasingh D."/>
            <person name="Luangsa-ard J.J."/>
            <person name="Eurwilaichitr L."/>
        </authorList>
    </citation>
    <scope>NUCLEOTIDE SEQUENCE [LARGE SCALE GENOMIC DNA]</scope>
    <source>
        <strain evidence="3 4">BCC 54312</strain>
    </source>
</reference>
<feature type="compositionally biased region" description="Low complexity" evidence="1">
    <location>
        <begin position="59"/>
        <end position="71"/>
    </location>
</feature>
<comment type="caution">
    <text evidence="3">The sequence shown here is derived from an EMBL/GenBank/DDBJ whole genome shotgun (WGS) entry which is preliminary data.</text>
</comment>
<dbReference type="GO" id="GO:0000702">
    <property type="term" value="F:oxidized base lesion DNA N-glycosylase activity"/>
    <property type="evidence" value="ECO:0007669"/>
    <property type="project" value="UniProtKB-ARBA"/>
</dbReference>
<accession>A0A367LRJ4</accession>
<dbReference type="PANTHER" id="PTHR47203:SF1">
    <property type="entry name" value="HYPOTHETICAL BASE EXCISION DNA REPAIR PROTEIN (EUROFUNG)"/>
    <property type="match status" value="1"/>
</dbReference>
<evidence type="ECO:0000313" key="3">
    <source>
        <dbReference type="EMBL" id="RCI17039.1"/>
    </source>
</evidence>
<dbReference type="InterPro" id="IPR003265">
    <property type="entry name" value="HhH-GPD_domain"/>
</dbReference>
<dbReference type="Gene3D" id="1.10.1670.10">
    <property type="entry name" value="Helix-hairpin-Helix base-excision DNA repair enzymes (C-terminal)"/>
    <property type="match status" value="1"/>
</dbReference>
<dbReference type="Proteomes" id="UP000253664">
    <property type="component" value="Unassembled WGS sequence"/>
</dbReference>
<evidence type="ECO:0000256" key="1">
    <source>
        <dbReference type="SAM" id="MobiDB-lite"/>
    </source>
</evidence>
<feature type="compositionally biased region" description="Basic residues" evidence="1">
    <location>
        <begin position="42"/>
        <end position="52"/>
    </location>
</feature>
<keyword evidence="4" id="KW-1185">Reference proteome</keyword>